<name>A0A0S4KHD4_BODSA</name>
<evidence type="ECO:0000313" key="2">
    <source>
        <dbReference type="EMBL" id="CUI10890.1"/>
    </source>
</evidence>
<dbReference type="AlphaFoldDB" id="A0A0S4KHD4"/>
<dbReference type="Proteomes" id="UP000051952">
    <property type="component" value="Unassembled WGS sequence"/>
</dbReference>
<accession>A0A0S4KHD4</accession>
<protein>
    <recommendedName>
        <fullName evidence="4">Protein kinase</fullName>
    </recommendedName>
</protein>
<dbReference type="VEuPathDB" id="TriTrypDB:BSAL_49575"/>
<dbReference type="OrthoDB" id="243443at2759"/>
<reference evidence="3" key="1">
    <citation type="submission" date="2015-09" db="EMBL/GenBank/DDBJ databases">
        <authorList>
            <consortium name="Pathogen Informatics"/>
        </authorList>
    </citation>
    <scope>NUCLEOTIDE SEQUENCE [LARGE SCALE GENOMIC DNA]</scope>
    <source>
        <strain evidence="3">Lake Konstanz</strain>
    </source>
</reference>
<organism evidence="2 3">
    <name type="scientific">Bodo saltans</name>
    <name type="common">Flagellated protozoan</name>
    <dbReference type="NCBI Taxonomy" id="75058"/>
    <lineage>
        <taxon>Eukaryota</taxon>
        <taxon>Discoba</taxon>
        <taxon>Euglenozoa</taxon>
        <taxon>Kinetoplastea</taxon>
        <taxon>Metakinetoplastina</taxon>
        <taxon>Eubodonida</taxon>
        <taxon>Bodonidae</taxon>
        <taxon>Bodo</taxon>
    </lineage>
</organism>
<feature type="region of interest" description="Disordered" evidence="1">
    <location>
        <begin position="1"/>
        <end position="25"/>
    </location>
</feature>
<evidence type="ECO:0008006" key="4">
    <source>
        <dbReference type="Google" id="ProtNLM"/>
    </source>
</evidence>
<proteinExistence type="predicted"/>
<keyword evidence="3" id="KW-1185">Reference proteome</keyword>
<evidence type="ECO:0000313" key="3">
    <source>
        <dbReference type="Proteomes" id="UP000051952"/>
    </source>
</evidence>
<dbReference type="EMBL" id="CYKH01000021">
    <property type="protein sequence ID" value="CUI10890.1"/>
    <property type="molecule type" value="Genomic_DNA"/>
</dbReference>
<gene>
    <name evidence="2" type="ORF">BSAL_49575</name>
</gene>
<evidence type="ECO:0000256" key="1">
    <source>
        <dbReference type="SAM" id="MobiDB-lite"/>
    </source>
</evidence>
<sequence length="1001" mass="110098">MRPRSALRRPPSAGPARPPSASITAAKATEQTIDAQRRRIGHQFAHALREKISIHRHAMNLPDAPLQSPSVAELTGETDAEYFSVLRNREDNSRTVVHRLATDAGIGHHNDGAMFSDLLPTLNVEGAKVVDAVAIDGVLTIQLASWTDVDGVVVTDEPRTLRVFPSVPYRSAQNSAKQFAQGSLLLSALGAAGVVDASHDGGGGPRGFSLHVVSRNVLAPALPAHCRHLLLSPSPHLSAVDAFTGDSNHRAGEVNTDNDAWCFVVSLDSFHSKAISVRTVLLRPPSSSSFSRTATATSASTTSSAVRVVCESFSDAELFQWCYLQLALRAHVDAALDPALYLSHSSTASAGSSVGSLRADLIARHHRHHNVQHQHGSTSFRDQHQTLAFEPPDGSAGRYIVFPPTTPVLTLVGLEGIVHGVSSVIATVGDAADGQWTELLGWRDIPVVSSFARHVLTSWASKVRLRDSRDAFAALQQLFDLYYPLYGTTRSALLELRVAPRVFLSGPRAHRRLKKFPFLADHVTAPVRRPSVIPSQSKMSPDVSAALERKPSTTCAPMVVTTSHTRVQEECGYLMDRWRTYIGHPLGADHDTRCGDVSVFESHDDAYLSKVKLMDVLGRGGSGLVFKGMIDHPVYEVPIVVAVKCFIFPDGMDHETYVRECLTDVAFFAVFNEVDACGVAPSGRMYDFFLTSQRLQGMSDDDWKTCLHNQPTDGTVNLCYLITELVDKTVGRFLTASDDDYDPCYDELLNKPFDDLQSFLFVYSQLVLRSQFNNYTVHDVMLNGQLRGDNLGLISIERLVSKEARRRRRLSQPRHHAALEAMPTKERRFVWFQYDNDKLDNGNNDVPPKYLKFPLADWNDGTMGGAAYYVVFIDVGQGLFQHVQKLHDRGLIGSPTVDSCLTDDNMGRYWPPEDLYAKDITATSEAGKSALALAAKMKVPNADAARTHLTTILTHFADLGYGAVEGEEPSEQDVADRLVWTCTKVSLDHLHNTYIYSSLKE</sequence>